<comment type="caution">
    <text evidence="1">The sequence shown here is derived from an EMBL/GenBank/DDBJ whole genome shotgun (WGS) entry which is preliminary data.</text>
</comment>
<dbReference type="Proteomes" id="UP001595476">
    <property type="component" value="Unassembled WGS sequence"/>
</dbReference>
<accession>A0ABV7HG18</accession>
<gene>
    <name evidence="1" type="ORF">ACFOEK_10245</name>
</gene>
<sequence>MKRKLSELFSRLHSVNEAISQKHGTHLITAIEDHQKSNFYNRHLPLTKDRQEQQLLAFYSDIVNQGLDSNAVLKTSKKIELVEKTLSDKTPILIPLELHVLISEFNVSIAQEITLTAQEGSSTELYESLKMPADYIEKHGEILKLFDELSQYIIQLLNDQSKIKFLKKSRLVFKTLGLGYFHRFISDYLALVENIADVSALNRAIITNELKYLESVKTHQQVSMRRSV</sequence>
<keyword evidence="2" id="KW-1185">Reference proteome</keyword>
<reference evidence="2" key="1">
    <citation type="journal article" date="2019" name="Int. J. Syst. Evol. Microbiol.">
        <title>The Global Catalogue of Microorganisms (GCM) 10K type strain sequencing project: providing services to taxonomists for standard genome sequencing and annotation.</title>
        <authorList>
            <consortium name="The Broad Institute Genomics Platform"/>
            <consortium name="The Broad Institute Genome Sequencing Center for Infectious Disease"/>
            <person name="Wu L."/>
            <person name="Ma J."/>
        </authorList>
    </citation>
    <scope>NUCLEOTIDE SEQUENCE [LARGE SCALE GENOMIC DNA]</scope>
    <source>
        <strain evidence="2">KCTC 52438</strain>
    </source>
</reference>
<dbReference type="EMBL" id="JBHRSZ010000004">
    <property type="protein sequence ID" value="MFC3151405.1"/>
    <property type="molecule type" value="Genomic_DNA"/>
</dbReference>
<proteinExistence type="predicted"/>
<evidence type="ECO:0000313" key="2">
    <source>
        <dbReference type="Proteomes" id="UP001595476"/>
    </source>
</evidence>
<evidence type="ECO:0000313" key="1">
    <source>
        <dbReference type="EMBL" id="MFC3151405.1"/>
    </source>
</evidence>
<name>A0ABV7HG18_9GAMM</name>
<dbReference type="RefSeq" id="WP_386720101.1">
    <property type="nucleotide sequence ID" value="NZ_JBHRSZ010000004.1"/>
</dbReference>
<organism evidence="1 2">
    <name type="scientific">Litoribrevibacter euphylliae</name>
    <dbReference type="NCBI Taxonomy" id="1834034"/>
    <lineage>
        <taxon>Bacteria</taxon>
        <taxon>Pseudomonadati</taxon>
        <taxon>Pseudomonadota</taxon>
        <taxon>Gammaproteobacteria</taxon>
        <taxon>Oceanospirillales</taxon>
        <taxon>Oceanospirillaceae</taxon>
        <taxon>Litoribrevibacter</taxon>
    </lineage>
</organism>
<protein>
    <submittedName>
        <fullName evidence="1">Uncharacterized protein</fullName>
    </submittedName>
</protein>